<dbReference type="InterPro" id="IPR016186">
    <property type="entry name" value="C-type_lectin-like/link_sf"/>
</dbReference>
<name>A0A2G5VCQ2_9PELO</name>
<proteinExistence type="predicted"/>
<gene>
    <name evidence="2" type="primary">Cnig_chr_II.g8104</name>
    <name evidence="2" type="ORF">B9Z55_008104</name>
</gene>
<dbReference type="CDD" id="cd00037">
    <property type="entry name" value="CLECT"/>
    <property type="match status" value="1"/>
</dbReference>
<evidence type="ECO:0000313" key="3">
    <source>
        <dbReference type="Proteomes" id="UP000230233"/>
    </source>
</evidence>
<keyword evidence="3" id="KW-1185">Reference proteome</keyword>
<accession>A0A2G5VCQ2</accession>
<dbReference type="SUPFAM" id="SSF56436">
    <property type="entry name" value="C-type lectin-like"/>
    <property type="match status" value="1"/>
</dbReference>
<dbReference type="Proteomes" id="UP000230233">
    <property type="component" value="Chromosome II"/>
</dbReference>
<reference evidence="3" key="1">
    <citation type="submission" date="2017-10" db="EMBL/GenBank/DDBJ databases">
        <title>Rapid genome shrinkage in a self-fertile nematode reveals novel sperm competition proteins.</title>
        <authorList>
            <person name="Yin D."/>
            <person name="Schwarz E.M."/>
            <person name="Thomas C.G."/>
            <person name="Felde R.L."/>
            <person name="Korf I.F."/>
            <person name="Cutter A.D."/>
            <person name="Schartner C.M."/>
            <person name="Ralston E.J."/>
            <person name="Meyer B.J."/>
            <person name="Haag E.S."/>
        </authorList>
    </citation>
    <scope>NUCLEOTIDE SEQUENCE [LARGE SCALE GENOMIC DNA]</scope>
    <source>
        <strain evidence="3">JU1422</strain>
    </source>
</reference>
<feature type="domain" description="C-type lectin" evidence="1">
    <location>
        <begin position="14"/>
        <end position="89"/>
    </location>
</feature>
<dbReference type="AlphaFoldDB" id="A0A2G5VCQ2"/>
<sequence length="128" mass="14506">MIKLKSQIFDESFTYIEAAERCEALGGDGLMAIPDMKGHETIRYVVRFKLPSSDYFFVGLTRSDENSEWRWTLPNLVNDDSVMNWSLEEMKGPGLYSALDFADINNKDPLRVQTGDAVAGFMCHFPGK</sequence>
<dbReference type="InterPro" id="IPR016187">
    <property type="entry name" value="CTDL_fold"/>
</dbReference>
<dbReference type="EMBL" id="PDUG01000002">
    <property type="protein sequence ID" value="PIC49527.1"/>
    <property type="molecule type" value="Genomic_DNA"/>
</dbReference>
<comment type="caution">
    <text evidence="2">The sequence shown here is derived from an EMBL/GenBank/DDBJ whole genome shotgun (WGS) entry which is preliminary data.</text>
</comment>
<evidence type="ECO:0000313" key="2">
    <source>
        <dbReference type="EMBL" id="PIC49527.1"/>
    </source>
</evidence>
<protein>
    <recommendedName>
        <fullName evidence="1">C-type lectin domain-containing protein</fullName>
    </recommendedName>
</protein>
<dbReference type="Pfam" id="PF00059">
    <property type="entry name" value="Lectin_C"/>
    <property type="match status" value="1"/>
</dbReference>
<dbReference type="InterPro" id="IPR001304">
    <property type="entry name" value="C-type_lectin-like"/>
</dbReference>
<organism evidence="2 3">
    <name type="scientific">Caenorhabditis nigoni</name>
    <dbReference type="NCBI Taxonomy" id="1611254"/>
    <lineage>
        <taxon>Eukaryota</taxon>
        <taxon>Metazoa</taxon>
        <taxon>Ecdysozoa</taxon>
        <taxon>Nematoda</taxon>
        <taxon>Chromadorea</taxon>
        <taxon>Rhabditida</taxon>
        <taxon>Rhabditina</taxon>
        <taxon>Rhabditomorpha</taxon>
        <taxon>Rhabditoidea</taxon>
        <taxon>Rhabditidae</taxon>
        <taxon>Peloderinae</taxon>
        <taxon>Caenorhabditis</taxon>
    </lineage>
</organism>
<evidence type="ECO:0000259" key="1">
    <source>
        <dbReference type="Pfam" id="PF00059"/>
    </source>
</evidence>
<dbReference type="Gene3D" id="3.10.100.10">
    <property type="entry name" value="Mannose-Binding Protein A, subunit A"/>
    <property type="match status" value="1"/>
</dbReference>
<dbReference type="OrthoDB" id="5897708at2759"/>